<comment type="catalytic activity">
    <reaction evidence="8 9">
        <text>L-histidinol phosphate + 2-oxoglutarate = 3-(imidazol-4-yl)-2-oxopropyl phosphate + L-glutamate</text>
        <dbReference type="Rhea" id="RHEA:23744"/>
        <dbReference type="ChEBI" id="CHEBI:16810"/>
        <dbReference type="ChEBI" id="CHEBI:29985"/>
        <dbReference type="ChEBI" id="CHEBI:57766"/>
        <dbReference type="ChEBI" id="CHEBI:57980"/>
        <dbReference type="EC" id="2.6.1.9"/>
    </reaction>
</comment>
<dbReference type="UniPathway" id="UPA00031">
    <property type="reaction ID" value="UER00012"/>
</dbReference>
<evidence type="ECO:0000256" key="8">
    <source>
        <dbReference type="ARBA" id="ARBA00047481"/>
    </source>
</evidence>
<dbReference type="InterPro" id="IPR015422">
    <property type="entry name" value="PyrdxlP-dep_Trfase_small"/>
</dbReference>
<evidence type="ECO:0000256" key="5">
    <source>
        <dbReference type="ARBA" id="ARBA00022576"/>
    </source>
</evidence>
<evidence type="ECO:0000259" key="10">
    <source>
        <dbReference type="Pfam" id="PF00155"/>
    </source>
</evidence>
<evidence type="ECO:0000256" key="6">
    <source>
        <dbReference type="ARBA" id="ARBA00022679"/>
    </source>
</evidence>
<keyword evidence="9" id="KW-0368">Histidine biosynthesis</keyword>
<dbReference type="Pfam" id="PF00155">
    <property type="entry name" value="Aminotran_1_2"/>
    <property type="match status" value="1"/>
</dbReference>
<dbReference type="AlphaFoldDB" id="A0A1I6LNF3"/>
<dbReference type="InterPro" id="IPR005861">
    <property type="entry name" value="HisP_aminotrans"/>
</dbReference>
<dbReference type="Proteomes" id="UP000198824">
    <property type="component" value="Unassembled WGS sequence"/>
</dbReference>
<keyword evidence="9" id="KW-0028">Amino-acid biosynthesis</keyword>
<dbReference type="HAMAP" id="MF_01023">
    <property type="entry name" value="HisC_aminotrans_2"/>
    <property type="match status" value="1"/>
</dbReference>
<comment type="similarity">
    <text evidence="3 9">Belongs to the class-II pyridoxal-phosphate-dependent aminotransferase family. Histidinol-phosphate aminotransferase subfamily.</text>
</comment>
<dbReference type="GO" id="GO:0030170">
    <property type="term" value="F:pyridoxal phosphate binding"/>
    <property type="evidence" value="ECO:0007669"/>
    <property type="project" value="InterPro"/>
</dbReference>
<dbReference type="STRING" id="1166337.SAMN05192580_3017"/>
<dbReference type="NCBIfam" id="TIGR01141">
    <property type="entry name" value="hisC"/>
    <property type="match status" value="1"/>
</dbReference>
<dbReference type="GO" id="GO:0004400">
    <property type="term" value="F:histidinol-phosphate transaminase activity"/>
    <property type="evidence" value="ECO:0007669"/>
    <property type="project" value="UniProtKB-UniRule"/>
</dbReference>
<evidence type="ECO:0000313" key="11">
    <source>
        <dbReference type="EMBL" id="SFS04918.1"/>
    </source>
</evidence>
<dbReference type="EC" id="2.6.1.9" evidence="9"/>
<evidence type="ECO:0000256" key="2">
    <source>
        <dbReference type="ARBA" id="ARBA00005011"/>
    </source>
</evidence>
<dbReference type="CDD" id="cd00609">
    <property type="entry name" value="AAT_like"/>
    <property type="match status" value="1"/>
</dbReference>
<accession>A0A1I6LNF3</accession>
<evidence type="ECO:0000256" key="3">
    <source>
        <dbReference type="ARBA" id="ARBA00007970"/>
    </source>
</evidence>
<dbReference type="Gene3D" id="3.40.640.10">
    <property type="entry name" value="Type I PLP-dependent aspartate aminotransferase-like (Major domain)"/>
    <property type="match status" value="1"/>
</dbReference>
<keyword evidence="6 9" id="KW-0808">Transferase</keyword>
<proteinExistence type="inferred from homology"/>
<keyword evidence="12" id="KW-1185">Reference proteome</keyword>
<evidence type="ECO:0000256" key="9">
    <source>
        <dbReference type="HAMAP-Rule" id="MF_01023"/>
    </source>
</evidence>
<dbReference type="PANTHER" id="PTHR43643:SF3">
    <property type="entry name" value="HISTIDINOL-PHOSPHATE AMINOTRANSFERASE"/>
    <property type="match status" value="1"/>
</dbReference>
<feature type="modified residue" description="N6-(pyridoxal phosphate)lysine" evidence="9">
    <location>
        <position position="232"/>
    </location>
</feature>
<evidence type="ECO:0000256" key="1">
    <source>
        <dbReference type="ARBA" id="ARBA00001933"/>
    </source>
</evidence>
<comment type="cofactor">
    <cofactor evidence="1 9">
        <name>pyridoxal 5'-phosphate</name>
        <dbReference type="ChEBI" id="CHEBI:597326"/>
    </cofactor>
</comment>
<dbReference type="InterPro" id="IPR050106">
    <property type="entry name" value="HistidinolP_aminotransfase"/>
</dbReference>
<keyword evidence="7 9" id="KW-0663">Pyridoxal phosphate</keyword>
<comment type="subunit">
    <text evidence="4 9">Homodimer.</text>
</comment>
<feature type="domain" description="Aminotransferase class I/classII large" evidence="10">
    <location>
        <begin position="40"/>
        <end position="368"/>
    </location>
</feature>
<dbReference type="SUPFAM" id="SSF53383">
    <property type="entry name" value="PLP-dependent transferases"/>
    <property type="match status" value="1"/>
</dbReference>
<dbReference type="PANTHER" id="PTHR43643">
    <property type="entry name" value="HISTIDINOL-PHOSPHATE AMINOTRANSFERASE 2"/>
    <property type="match status" value="1"/>
</dbReference>
<dbReference type="InterPro" id="IPR004839">
    <property type="entry name" value="Aminotransferase_I/II_large"/>
</dbReference>
<gene>
    <name evidence="9" type="primary">hisC</name>
    <name evidence="11" type="ORF">SAMN05192580_3017</name>
</gene>
<reference evidence="11 12" key="1">
    <citation type="submission" date="2016-10" db="EMBL/GenBank/DDBJ databases">
        <authorList>
            <person name="de Groot N.N."/>
        </authorList>
    </citation>
    <scope>NUCLEOTIDE SEQUENCE [LARGE SCALE GENOMIC DNA]</scope>
    <source>
        <strain evidence="11 12">S5-249</strain>
    </source>
</reference>
<dbReference type="GO" id="GO:0000105">
    <property type="term" value="P:L-histidine biosynthetic process"/>
    <property type="evidence" value="ECO:0007669"/>
    <property type="project" value="UniProtKB-UniRule"/>
</dbReference>
<dbReference type="EMBL" id="FOZG01000002">
    <property type="protein sequence ID" value="SFS04918.1"/>
    <property type="molecule type" value="Genomic_DNA"/>
</dbReference>
<organism evidence="11 12">
    <name type="scientific">Sphingomonas jatrophae</name>
    <dbReference type="NCBI Taxonomy" id="1166337"/>
    <lineage>
        <taxon>Bacteria</taxon>
        <taxon>Pseudomonadati</taxon>
        <taxon>Pseudomonadota</taxon>
        <taxon>Alphaproteobacteria</taxon>
        <taxon>Sphingomonadales</taxon>
        <taxon>Sphingomonadaceae</taxon>
        <taxon>Sphingomonas</taxon>
    </lineage>
</organism>
<keyword evidence="5 9" id="KW-0032">Aminotransferase</keyword>
<sequence length="375" mass="39713">MTKSGSGANRPGMTAPAPKPWIDAIAPYVPGRATADGGRKAIKLSSNENPFGTGEAAKAAYAAEARSLDRYPDAGAAALREAIGAHYGIEAERVIHGTGSDEVLHLAAGAFAGVGDEIAYARYGFSVYDIAARRVGATPIVAPDKDYATDVDALLACVTERTRVVYVANPNNPTGTYTSRGEIARLHAGLPSDCLLVIDQAYTEYLDPEDDDGALELARTAPNVLVTRTFSKIFGLAAERIGWGYGPAPVIAAMHKIRAPFNVTTAGQHAAIAALRDAAFVERSRAHNATWRAWFSDQMDALPGLRVVPSKANFVLVLFEGRLRAEAAYKGLMDAGYIVRWLPGQGLPDALRITIGTEDEMRGVVDALTAMASAA</sequence>
<dbReference type="Gene3D" id="3.90.1150.10">
    <property type="entry name" value="Aspartate Aminotransferase, domain 1"/>
    <property type="match status" value="1"/>
</dbReference>
<name>A0A1I6LNF3_9SPHN</name>
<dbReference type="InterPro" id="IPR015421">
    <property type="entry name" value="PyrdxlP-dep_Trfase_major"/>
</dbReference>
<evidence type="ECO:0000313" key="12">
    <source>
        <dbReference type="Proteomes" id="UP000198824"/>
    </source>
</evidence>
<evidence type="ECO:0000256" key="7">
    <source>
        <dbReference type="ARBA" id="ARBA00022898"/>
    </source>
</evidence>
<dbReference type="InterPro" id="IPR015424">
    <property type="entry name" value="PyrdxlP-dep_Trfase"/>
</dbReference>
<comment type="pathway">
    <text evidence="2 9">Amino-acid biosynthesis; L-histidine biosynthesis; L-histidine from 5-phospho-alpha-D-ribose 1-diphosphate: step 7/9.</text>
</comment>
<evidence type="ECO:0000256" key="4">
    <source>
        <dbReference type="ARBA" id="ARBA00011738"/>
    </source>
</evidence>
<protein>
    <recommendedName>
        <fullName evidence="9">Histidinol-phosphate aminotransferase</fullName>
        <ecNumber evidence="9">2.6.1.9</ecNumber>
    </recommendedName>
    <alternativeName>
        <fullName evidence="9">Imidazole acetol-phosphate transaminase</fullName>
    </alternativeName>
</protein>